<organism evidence="1 2">
    <name type="scientific">Pistacia atlantica</name>
    <dbReference type="NCBI Taxonomy" id="434234"/>
    <lineage>
        <taxon>Eukaryota</taxon>
        <taxon>Viridiplantae</taxon>
        <taxon>Streptophyta</taxon>
        <taxon>Embryophyta</taxon>
        <taxon>Tracheophyta</taxon>
        <taxon>Spermatophyta</taxon>
        <taxon>Magnoliopsida</taxon>
        <taxon>eudicotyledons</taxon>
        <taxon>Gunneridae</taxon>
        <taxon>Pentapetalae</taxon>
        <taxon>rosids</taxon>
        <taxon>malvids</taxon>
        <taxon>Sapindales</taxon>
        <taxon>Anacardiaceae</taxon>
        <taxon>Pistacia</taxon>
    </lineage>
</organism>
<keyword evidence="2" id="KW-1185">Reference proteome</keyword>
<dbReference type="EMBL" id="CM047910">
    <property type="protein sequence ID" value="KAJ0075241.1"/>
    <property type="molecule type" value="Genomic_DNA"/>
</dbReference>
<gene>
    <name evidence="1" type="ORF">Patl1_34524</name>
</gene>
<dbReference type="Proteomes" id="UP001164250">
    <property type="component" value="Chromosome 15"/>
</dbReference>
<comment type="caution">
    <text evidence="1">The sequence shown here is derived from an EMBL/GenBank/DDBJ whole genome shotgun (WGS) entry which is preliminary data.</text>
</comment>
<accession>A0ACC0ZTD7</accession>
<evidence type="ECO:0000313" key="2">
    <source>
        <dbReference type="Proteomes" id="UP001164250"/>
    </source>
</evidence>
<proteinExistence type="predicted"/>
<sequence>MVAIFSKKLTCTDVNNRLAIPTECLEQFGKIPEGHHSINFCALDLEGHEWRFCLSTRTKDPHPKPVLNGKGWLAFVEDRHLKEGDTITFSKETDEANGVTFRIKAQKTMRLLGQIFTVDV</sequence>
<name>A0ACC0ZTD7_9ROSI</name>
<reference evidence="2" key="1">
    <citation type="journal article" date="2023" name="G3 (Bethesda)">
        <title>Genome assembly and association tests identify interacting loci associated with vigor, precocity, and sex in interspecific pistachio rootstocks.</title>
        <authorList>
            <person name="Palmer W."/>
            <person name="Jacygrad E."/>
            <person name="Sagayaradj S."/>
            <person name="Cavanaugh K."/>
            <person name="Han R."/>
            <person name="Bertier L."/>
            <person name="Beede B."/>
            <person name="Kafkas S."/>
            <person name="Golino D."/>
            <person name="Preece J."/>
            <person name="Michelmore R."/>
        </authorList>
    </citation>
    <scope>NUCLEOTIDE SEQUENCE [LARGE SCALE GENOMIC DNA]</scope>
</reference>
<protein>
    <submittedName>
        <fullName evidence="1">Uncharacterized protein</fullName>
    </submittedName>
</protein>
<evidence type="ECO:0000313" key="1">
    <source>
        <dbReference type="EMBL" id="KAJ0075241.1"/>
    </source>
</evidence>